<organism evidence="3 4">
    <name type="scientific">Sphingomonas hengshuiensis</name>
    <dbReference type="NCBI Taxonomy" id="1609977"/>
    <lineage>
        <taxon>Bacteria</taxon>
        <taxon>Pseudomonadati</taxon>
        <taxon>Pseudomonadota</taxon>
        <taxon>Alphaproteobacteria</taxon>
        <taxon>Sphingomonadales</taxon>
        <taxon>Sphingomonadaceae</taxon>
        <taxon>Sphingomonas</taxon>
    </lineage>
</organism>
<reference evidence="3 4" key="1">
    <citation type="submission" date="2017-08" db="EMBL/GenBank/DDBJ databases">
        <title>Infants hospitalized years apart are colonized by the same room-sourced microbial strains.</title>
        <authorList>
            <person name="Brooks B."/>
            <person name="Olm M.R."/>
            <person name="Firek B.A."/>
            <person name="Baker R."/>
            <person name="Thomas B.C."/>
            <person name="Morowitz M.J."/>
            <person name="Banfield J.F."/>
        </authorList>
    </citation>
    <scope>NUCLEOTIDE SEQUENCE [LARGE SCALE GENOMIC DNA]</scope>
    <source>
        <strain evidence="3">S2_018_000_R3_110</strain>
    </source>
</reference>
<dbReference type="PANTHER" id="PTHR13246">
    <property type="entry name" value="ENDO BETA N-ACETYLGLUCOSAMINIDASE"/>
    <property type="match status" value="1"/>
</dbReference>
<feature type="signal peptide" evidence="1">
    <location>
        <begin position="1"/>
        <end position="22"/>
    </location>
</feature>
<evidence type="ECO:0000259" key="2">
    <source>
        <dbReference type="Pfam" id="PF03644"/>
    </source>
</evidence>
<dbReference type="EMBL" id="QFNF01000039">
    <property type="protein sequence ID" value="PZO74698.1"/>
    <property type="molecule type" value="Genomic_DNA"/>
</dbReference>
<dbReference type="Pfam" id="PF03644">
    <property type="entry name" value="Glyco_hydro_85"/>
    <property type="match status" value="1"/>
</dbReference>
<dbReference type="InterPro" id="IPR005201">
    <property type="entry name" value="TIM_ENGase"/>
</dbReference>
<sequence>MRRAIAAVAAALLASASVPARGAPLALTIDELMRWTPGGATADPGNVARVPVARRFHAAPLNRRVRTDPEVRVLYAPDGMDMLGGKRTATPRFNGYVFTHWAQIDLFAWFAGTATRGVQLPSRGWVEAAHRNGVPVIGTVFFAPVAWGGSPGTVASFLRRDARGRFPAAAQLVRIARHYGFDGWFVNAETGGADGAAMIDFMAELRAVAPPAMTIHWYDALLPDGRVVWQNALTPANARFLQDGTRRTADAMFLNYDWTRAGLVESAALARRLGRSRYDLFIGADLWPARDAQPAFRKGDWLAALRERPGGRALGSIALFAPHFGYSFPGDARTPRFSDFDRDDRDVARFYDAERRLFAGDTRDPARPAPTGWPGVASLAPTSGVVPSLPFRTSFTTGHGRIDTRDGRVVGGPWHDMARQDVQPTWQFATLGRRRMTVAYDFATAFSGGSSLRFVPDGPGGTATVPLYALRLGGRVTVTAVSRGGAGYALRIGSGVARPLTASADWRTTRWCARTTAGETHVSVVARPAARQPLNLGQVSIEPGCNI</sequence>
<evidence type="ECO:0000313" key="4">
    <source>
        <dbReference type="Proteomes" id="UP000248614"/>
    </source>
</evidence>
<dbReference type="InterPro" id="IPR032979">
    <property type="entry name" value="ENGase"/>
</dbReference>
<feature type="chain" id="PRO_5016065376" evidence="1">
    <location>
        <begin position="23"/>
        <end position="547"/>
    </location>
</feature>
<dbReference type="Gene3D" id="2.60.120.260">
    <property type="entry name" value="Galactose-binding domain-like"/>
    <property type="match status" value="1"/>
</dbReference>
<protein>
    <submittedName>
        <fullName evidence="3">Glycoside hydrolase</fullName>
    </submittedName>
</protein>
<dbReference type="Proteomes" id="UP000248614">
    <property type="component" value="Unassembled WGS sequence"/>
</dbReference>
<comment type="caution">
    <text evidence="3">The sequence shown here is derived from an EMBL/GenBank/DDBJ whole genome shotgun (WGS) entry which is preliminary data.</text>
</comment>
<evidence type="ECO:0000313" key="3">
    <source>
        <dbReference type="EMBL" id="PZO74698.1"/>
    </source>
</evidence>
<keyword evidence="3" id="KW-0378">Hydrolase</keyword>
<gene>
    <name evidence="3" type="ORF">DI632_12810</name>
</gene>
<feature type="domain" description="Cytosolic endo-beta-N-acetylglucosaminidase TIM barrel" evidence="2">
    <location>
        <begin position="90"/>
        <end position="401"/>
    </location>
</feature>
<name>A0A2W5B2A5_9SPHN</name>
<proteinExistence type="predicted"/>
<keyword evidence="1" id="KW-0732">Signal</keyword>
<dbReference type="GO" id="GO:0033925">
    <property type="term" value="F:mannosyl-glycoprotein endo-beta-N-acetylglucosaminidase activity"/>
    <property type="evidence" value="ECO:0007669"/>
    <property type="project" value="InterPro"/>
</dbReference>
<accession>A0A2W5B2A5</accession>
<dbReference type="GO" id="GO:0005829">
    <property type="term" value="C:cytosol"/>
    <property type="evidence" value="ECO:0007669"/>
    <property type="project" value="UniProtKB-SubCell"/>
</dbReference>
<dbReference type="Gene3D" id="3.20.20.80">
    <property type="entry name" value="Glycosidases"/>
    <property type="match status" value="1"/>
</dbReference>
<dbReference type="AlphaFoldDB" id="A0A2W5B2A5"/>
<evidence type="ECO:0000256" key="1">
    <source>
        <dbReference type="SAM" id="SignalP"/>
    </source>
</evidence>
<dbReference type="PANTHER" id="PTHR13246:SF1">
    <property type="entry name" value="CYTOSOLIC ENDO-BETA-N-ACETYLGLUCOSAMINIDASE"/>
    <property type="match status" value="1"/>
</dbReference>